<organism evidence="3 4">
    <name type="scientific">candidate division WWE3 bacterium</name>
    <dbReference type="NCBI Taxonomy" id="2053526"/>
    <lineage>
        <taxon>Bacteria</taxon>
        <taxon>Katanobacteria</taxon>
    </lineage>
</organism>
<feature type="domain" description="Sporulation stage II protein D amidase enhancer LytB N-terminal" evidence="2">
    <location>
        <begin position="344"/>
        <end position="434"/>
    </location>
</feature>
<evidence type="ECO:0000256" key="1">
    <source>
        <dbReference type="SAM" id="Coils"/>
    </source>
</evidence>
<feature type="coiled-coil region" evidence="1">
    <location>
        <begin position="166"/>
        <end position="210"/>
    </location>
</feature>
<reference evidence="3" key="1">
    <citation type="submission" date="2020-04" db="EMBL/GenBank/DDBJ databases">
        <authorList>
            <person name="Zhang T."/>
        </authorList>
    </citation>
    <scope>NUCLEOTIDE SEQUENCE</scope>
    <source>
        <strain evidence="3">HKST-UBA01</strain>
    </source>
</reference>
<dbReference type="InterPro" id="IPR013486">
    <property type="entry name" value="SpoIID/LytB"/>
</dbReference>
<comment type="caution">
    <text evidence="3">The sequence shown here is derived from an EMBL/GenBank/DDBJ whole genome shotgun (WGS) entry which is preliminary data.</text>
</comment>
<dbReference type="Proteomes" id="UP000701698">
    <property type="component" value="Unassembled WGS sequence"/>
</dbReference>
<name>A0A955LHE7_UNCKA</name>
<dbReference type="InterPro" id="IPR013693">
    <property type="entry name" value="SpoIID/LytB_N"/>
</dbReference>
<evidence type="ECO:0000313" key="3">
    <source>
        <dbReference type="EMBL" id="MCA9390352.1"/>
    </source>
</evidence>
<sequence length="604" mass="67505">MLQGKSNRTTILMLGIISIGLLFFGLTPRATLGDELDDLEQQLQNTRNEIAQTQSKLDKTKQDLESAKQQEAYYTSALNTLSGQLEYAQWQLEQTKLELEQKRLEIQQTQSQIDESRINAEYQSKLLKQVVRKFYMTSFVDDVAVFLQESDNPSLGQLLTYRHAVAKSYRERLAMIVEQLNGLEAREADLENTKKELEDAQTSLNSQQQTLEWQIASTQSQISSSQSKQSQLTTSLTGIKNQLSSLTQKEKEILQAKAAAALASTTVGEGVSATIYIDPPATGTYFSFLTYGHPHQVGMNQYGAYGRSIAGQDYKTILKAYFSNVKIEQFFDDNDKIPVQGYGNISMRDYLYGIGEMPESWGDAGGYEALKAQVIASRTYALNYIYYSWNGSDLVEKSPVSICTDQNCQVYTGGKKTGKWKQAVDETDGEVITYNGKPITAWYSTTAGGFTLSAQEAWGGYRPWALAVNDLDSLSFPYDGEKYANSPLYHVAYGSQPWLSPEQVTDLFNASLLPTQYDNNLPASEFSPEDVQNTLQSNGITPVDTISGVEVTGYNSRSSSLVRVYYGNNQSREVDAQRFRFVFNLRSPGTDLIPTARFDVTRSN</sequence>
<evidence type="ECO:0000313" key="4">
    <source>
        <dbReference type="Proteomes" id="UP000701698"/>
    </source>
</evidence>
<gene>
    <name evidence="3" type="ORF">KC571_03005</name>
</gene>
<feature type="coiled-coil region" evidence="1">
    <location>
        <begin position="29"/>
        <end position="119"/>
    </location>
</feature>
<evidence type="ECO:0000259" key="2">
    <source>
        <dbReference type="Pfam" id="PF08486"/>
    </source>
</evidence>
<dbReference type="AlphaFoldDB" id="A0A955LHE7"/>
<protein>
    <submittedName>
        <fullName evidence="3">SpoIID/LytB domain-containing protein</fullName>
    </submittedName>
</protein>
<dbReference type="Pfam" id="PF08486">
    <property type="entry name" value="SpoIID"/>
    <property type="match status" value="1"/>
</dbReference>
<accession>A0A955LHE7</accession>
<proteinExistence type="predicted"/>
<dbReference type="EMBL" id="JAGQKX010000074">
    <property type="protein sequence ID" value="MCA9390352.1"/>
    <property type="molecule type" value="Genomic_DNA"/>
</dbReference>
<dbReference type="NCBIfam" id="TIGR02669">
    <property type="entry name" value="SpoIID_LytB"/>
    <property type="match status" value="1"/>
</dbReference>
<reference evidence="3" key="2">
    <citation type="journal article" date="2021" name="Microbiome">
        <title>Successional dynamics and alternative stable states in a saline activated sludge microbial community over 9 years.</title>
        <authorList>
            <person name="Wang Y."/>
            <person name="Ye J."/>
            <person name="Ju F."/>
            <person name="Liu L."/>
            <person name="Boyd J.A."/>
            <person name="Deng Y."/>
            <person name="Parks D.H."/>
            <person name="Jiang X."/>
            <person name="Yin X."/>
            <person name="Woodcroft B.J."/>
            <person name="Tyson G.W."/>
            <person name="Hugenholtz P."/>
            <person name="Polz M.F."/>
            <person name="Zhang T."/>
        </authorList>
    </citation>
    <scope>NUCLEOTIDE SEQUENCE</scope>
    <source>
        <strain evidence="3">HKST-UBA01</strain>
    </source>
</reference>
<keyword evidence="1" id="KW-0175">Coiled coil</keyword>
<dbReference type="Gene3D" id="6.10.250.3150">
    <property type="match status" value="1"/>
</dbReference>
<dbReference type="GO" id="GO:0030435">
    <property type="term" value="P:sporulation resulting in formation of a cellular spore"/>
    <property type="evidence" value="ECO:0007669"/>
    <property type="project" value="InterPro"/>
</dbReference>